<evidence type="ECO:0008006" key="4">
    <source>
        <dbReference type="Google" id="ProtNLM"/>
    </source>
</evidence>
<dbReference type="Proteomes" id="UP000424462">
    <property type="component" value="Chromosome"/>
</dbReference>
<feature type="region of interest" description="Disordered" evidence="1">
    <location>
        <begin position="47"/>
        <end position="70"/>
    </location>
</feature>
<keyword evidence="3" id="KW-1185">Reference proteome</keyword>
<proteinExistence type="predicted"/>
<evidence type="ECO:0000313" key="3">
    <source>
        <dbReference type="Proteomes" id="UP000424462"/>
    </source>
</evidence>
<dbReference type="AlphaFoldDB" id="A0A6B8W9E7"/>
<sequence length="70" mass="7881">MSDGDNKWYFDLSTGEVTQGKNASWDNRMGPYDSEVEARNALNVAKNRNKAADAAEEAEEDWGVKPSWEK</sequence>
<reference evidence="2 3" key="1">
    <citation type="submission" date="2019-11" db="EMBL/GenBank/DDBJ databases">
        <title>Complete genome sequence of Corynebacterium kalinowskii 1959, a novel Corynebacterium species isolated from soil of a small paddock in Vilsendorf, Germany.</title>
        <authorList>
            <person name="Schaffert L."/>
            <person name="Ruwe M."/>
            <person name="Milse J."/>
            <person name="Hanuschka K."/>
            <person name="Ortseifen V."/>
            <person name="Droste J."/>
            <person name="Brandt D."/>
            <person name="Schlueter L."/>
            <person name="Kutter Y."/>
            <person name="Vinke S."/>
            <person name="Viehoefer P."/>
            <person name="Jacob L."/>
            <person name="Luebke N.-C."/>
            <person name="Schulte-Berndt E."/>
            <person name="Hain C."/>
            <person name="Linder M."/>
            <person name="Schmidt P."/>
            <person name="Wollenschlaeger L."/>
            <person name="Luttermann T."/>
            <person name="Thieme E."/>
            <person name="Hassa J."/>
            <person name="Haak M."/>
            <person name="Wittchen M."/>
            <person name="Mentz A."/>
            <person name="Persicke M."/>
            <person name="Busche T."/>
            <person name="Ruckert C."/>
        </authorList>
    </citation>
    <scope>NUCLEOTIDE SEQUENCE [LARGE SCALE GENOMIC DNA]</scope>
    <source>
        <strain evidence="2 3">2039</strain>
    </source>
</reference>
<evidence type="ECO:0000256" key="1">
    <source>
        <dbReference type="SAM" id="MobiDB-lite"/>
    </source>
</evidence>
<accession>A0A6B8W9E7</accession>
<gene>
    <name evidence="2" type="ORF">COCCU_09805</name>
</gene>
<protein>
    <recommendedName>
        <fullName evidence="4">SPOR domain-containing protein</fullName>
    </recommendedName>
</protein>
<dbReference type="KEGG" id="cok:COCCU_09805"/>
<dbReference type="RefSeq" id="WP_156231318.1">
    <property type="nucleotide sequence ID" value="NZ_CP046455.1"/>
</dbReference>
<dbReference type="EMBL" id="CP046455">
    <property type="protein sequence ID" value="QGU07885.1"/>
    <property type="molecule type" value="Genomic_DNA"/>
</dbReference>
<organism evidence="2 3">
    <name type="scientific">Corynebacterium occultum</name>
    <dbReference type="NCBI Taxonomy" id="2675219"/>
    <lineage>
        <taxon>Bacteria</taxon>
        <taxon>Bacillati</taxon>
        <taxon>Actinomycetota</taxon>
        <taxon>Actinomycetes</taxon>
        <taxon>Mycobacteriales</taxon>
        <taxon>Corynebacteriaceae</taxon>
        <taxon>Corynebacterium</taxon>
    </lineage>
</organism>
<evidence type="ECO:0000313" key="2">
    <source>
        <dbReference type="EMBL" id="QGU07885.1"/>
    </source>
</evidence>
<name>A0A6B8W9E7_9CORY</name>